<proteinExistence type="predicted"/>
<sequence length="131" mass="15302">MKVRRKQNIDKDRILRSKLNIRAFFETSTDLAMTERENFLSWKAKFDAEFLEIKNKWMKEEEQAGKNKLSGKQLFEIDHNLDASDIQFLEDARNNVEVGESLSQEMDDLEVEDDEDDPDYNPADPGNDLAD</sequence>
<dbReference type="PANTHER" id="PTHR12292">
    <property type="entry name" value="RWD DOMAIN-CONTAINING PROTEIN"/>
    <property type="match status" value="1"/>
</dbReference>
<organism evidence="2 3">
    <name type="scientific">Sciurus carolinensis</name>
    <name type="common">Eastern gray squirrel</name>
    <dbReference type="NCBI Taxonomy" id="30640"/>
    <lineage>
        <taxon>Eukaryota</taxon>
        <taxon>Metazoa</taxon>
        <taxon>Chordata</taxon>
        <taxon>Craniata</taxon>
        <taxon>Vertebrata</taxon>
        <taxon>Euteleostomi</taxon>
        <taxon>Mammalia</taxon>
        <taxon>Eutheria</taxon>
        <taxon>Euarchontoglires</taxon>
        <taxon>Glires</taxon>
        <taxon>Rodentia</taxon>
        <taxon>Sciuromorpha</taxon>
        <taxon>Sciuridae</taxon>
        <taxon>Sciurinae</taxon>
        <taxon>Sciurini</taxon>
        <taxon>Sciurus</taxon>
    </lineage>
</organism>
<gene>
    <name evidence="2" type="ORF">SUZIE_136345</name>
</gene>
<feature type="compositionally biased region" description="Acidic residues" evidence="1">
    <location>
        <begin position="105"/>
        <end position="119"/>
    </location>
</feature>
<reference evidence="2" key="1">
    <citation type="submission" date="2020-03" db="EMBL/GenBank/DDBJ databases">
        <title>Studies in the Genomics of Life Span.</title>
        <authorList>
            <person name="Glass D."/>
        </authorList>
    </citation>
    <scope>NUCLEOTIDE SEQUENCE</scope>
    <source>
        <strain evidence="2">SUZIE</strain>
        <tissue evidence="2">Muscle</tissue>
    </source>
</reference>
<comment type="caution">
    <text evidence="2">The sequence shown here is derived from an EMBL/GenBank/DDBJ whole genome shotgun (WGS) entry which is preliminary data.</text>
</comment>
<dbReference type="AlphaFoldDB" id="A0AA41SWK1"/>
<evidence type="ECO:0000256" key="1">
    <source>
        <dbReference type="SAM" id="MobiDB-lite"/>
    </source>
</evidence>
<evidence type="ECO:0000313" key="3">
    <source>
        <dbReference type="Proteomes" id="UP001166674"/>
    </source>
</evidence>
<name>A0AA41SWK1_SCICA</name>
<accession>A0AA41SWK1</accession>
<dbReference type="InterPro" id="IPR040213">
    <property type="entry name" value="GIR2-like"/>
</dbReference>
<dbReference type="EMBL" id="JAATJV010265300">
    <property type="protein sequence ID" value="MBZ3876119.1"/>
    <property type="molecule type" value="Genomic_DNA"/>
</dbReference>
<evidence type="ECO:0000313" key="2">
    <source>
        <dbReference type="EMBL" id="MBZ3876119.1"/>
    </source>
</evidence>
<keyword evidence="3" id="KW-1185">Reference proteome</keyword>
<protein>
    <submittedName>
        <fullName evidence="2">RWD domain-containing protein 1</fullName>
    </submittedName>
</protein>
<dbReference type="Proteomes" id="UP001166674">
    <property type="component" value="Unassembled WGS sequence"/>
</dbReference>
<feature type="region of interest" description="Disordered" evidence="1">
    <location>
        <begin position="97"/>
        <end position="131"/>
    </location>
</feature>